<protein>
    <submittedName>
        <fullName evidence="1">AlwI restriction endonuclease</fullName>
    </submittedName>
</protein>
<name>A0A292YE44_9BACL</name>
<reference evidence="2" key="1">
    <citation type="submission" date="2017-07" db="EMBL/GenBank/DDBJ databases">
        <title>Draft genome sequence of Effusibacillus lacus strain skLN1.</title>
        <authorList>
            <person name="Watanabe M."/>
            <person name="Kojima H."/>
            <person name="Fukui M."/>
        </authorList>
    </citation>
    <scope>NUCLEOTIDE SEQUENCE [LARGE SCALE GENOMIC DNA]</scope>
    <source>
        <strain evidence="2">skLN1</strain>
    </source>
</reference>
<dbReference type="GO" id="GO:0004519">
    <property type="term" value="F:endonuclease activity"/>
    <property type="evidence" value="ECO:0007669"/>
    <property type="project" value="UniProtKB-KW"/>
</dbReference>
<dbReference type="CDD" id="cd22316">
    <property type="entry name" value="BspD6I-like"/>
    <property type="match status" value="1"/>
</dbReference>
<gene>
    <name evidence="1" type="ORF">EFBL_2722</name>
</gene>
<dbReference type="Pfam" id="PF09491">
    <property type="entry name" value="RE_AlwI"/>
    <property type="match status" value="1"/>
</dbReference>
<dbReference type="REBASE" id="242433">
    <property type="entry name" value="ElaLN1ORF2723P"/>
</dbReference>
<evidence type="ECO:0000313" key="1">
    <source>
        <dbReference type="EMBL" id="GAX91062.1"/>
    </source>
</evidence>
<organism evidence="1 2">
    <name type="scientific">Effusibacillus lacus</name>
    <dbReference type="NCBI Taxonomy" id="1348429"/>
    <lineage>
        <taxon>Bacteria</taxon>
        <taxon>Bacillati</taxon>
        <taxon>Bacillota</taxon>
        <taxon>Bacilli</taxon>
        <taxon>Bacillales</taxon>
        <taxon>Alicyclobacillaceae</taxon>
        <taxon>Effusibacillus</taxon>
    </lineage>
</organism>
<comment type="caution">
    <text evidence="1">The sequence shown here is derived from an EMBL/GenBank/DDBJ whole genome shotgun (WGS) entry which is preliminary data.</text>
</comment>
<dbReference type="EMBL" id="BDUF01000076">
    <property type="protein sequence ID" value="GAX91062.1"/>
    <property type="molecule type" value="Genomic_DNA"/>
</dbReference>
<dbReference type="OrthoDB" id="5314016at2"/>
<dbReference type="AlphaFoldDB" id="A0A292YE44"/>
<dbReference type="Proteomes" id="UP000217785">
    <property type="component" value="Unassembled WGS sequence"/>
</dbReference>
<proteinExistence type="predicted"/>
<dbReference type="RefSeq" id="WP_096182786.1">
    <property type="nucleotide sequence ID" value="NZ_BDUF01000076.1"/>
</dbReference>
<keyword evidence="2" id="KW-1185">Reference proteome</keyword>
<evidence type="ECO:0000313" key="2">
    <source>
        <dbReference type="Proteomes" id="UP000217785"/>
    </source>
</evidence>
<accession>A0A292YE44</accession>
<dbReference type="InterPro" id="IPR018573">
    <property type="entry name" value="Restrct_endonuc_II_AlwI"/>
</dbReference>
<keyword evidence="1" id="KW-0378">Hydrolase</keyword>
<dbReference type="Gene3D" id="3.40.91.50">
    <property type="match status" value="1"/>
</dbReference>
<keyword evidence="1" id="KW-0540">Nuclease</keyword>
<sequence>MTLKAWYIGNTTVRNPSRLKEGLRVLASSSLHGNLIKKNQPELAKLLDREGIVDLKRSSEDDISDMGRKWKAALTQLGFLTPDPDTISGFRYEPYTITPNGRRLIEADTLPKEQECFLRALLAHQIPSDIEGFPAGPIFSPLRIVLEVLSGLGNYGLEPYISRNEMASIVMLTRSVEDIPEAINKIREFREEESRFLIPREKKRFYKAYRENVAANIPSQNADTIYTYADCNFRYLKLTGLFIERGQALYIIDHKKSIVEQILATPFQPIPENEYPKTLWNGAILPTDNAPNAIVAIQSLVKMLQENGQEVEVPDLFKMEAQDLSQYRLSLEDKWFKLLETRYAERQATEWADILNYLKELTQPRRGGIVPQGEAPAYFEWALWRAFLAINSLVNKPWEARRFKIDADFQPVGLAPGNGPDMVFEFEDFVVVAEVTLTASSRQEAAEGEPVRRHVAQYVDHYSSLGKKVYGLFIANKIDSNTAETFRIGVWYRQDDSRMALQIVPLTLSQFIELFEAGFASGRNHLDCKMIEQIIRDCLVDSNNEAPKWKEKINENVGRMVDRIRRIS</sequence>
<keyword evidence="1" id="KW-0255">Endonuclease</keyword>